<gene>
    <name evidence="2" type="ORF">SAMN05660299_01323</name>
</gene>
<reference evidence="2 3" key="1">
    <citation type="submission" date="2016-10" db="EMBL/GenBank/DDBJ databases">
        <authorList>
            <person name="de Groot N.N."/>
        </authorList>
    </citation>
    <scope>NUCLEOTIDE SEQUENCE [LARGE SCALE GENOMIC DNA]</scope>
    <source>
        <strain evidence="2 3">DSM 16981</strain>
    </source>
</reference>
<evidence type="ECO:0000313" key="2">
    <source>
        <dbReference type="EMBL" id="SDM66914.1"/>
    </source>
</evidence>
<organism evidence="2 3">
    <name type="scientific">Megasphaera paucivorans</name>
    <dbReference type="NCBI Taxonomy" id="349095"/>
    <lineage>
        <taxon>Bacteria</taxon>
        <taxon>Bacillati</taxon>
        <taxon>Bacillota</taxon>
        <taxon>Negativicutes</taxon>
        <taxon>Veillonellales</taxon>
        <taxon>Veillonellaceae</taxon>
        <taxon>Megasphaera</taxon>
    </lineage>
</organism>
<dbReference type="RefSeq" id="WP_245675103.1">
    <property type="nucleotide sequence ID" value="NZ_FNHQ01000011.1"/>
</dbReference>
<evidence type="ECO:0000256" key="1">
    <source>
        <dbReference type="SAM" id="Phobius"/>
    </source>
</evidence>
<dbReference type="Pfam" id="PF09991">
    <property type="entry name" value="DUF2232"/>
    <property type="match status" value="1"/>
</dbReference>
<accession>A0A1G9V3Y2</accession>
<keyword evidence="3" id="KW-1185">Reference proteome</keyword>
<evidence type="ECO:0000313" key="3">
    <source>
        <dbReference type="Proteomes" id="UP000199309"/>
    </source>
</evidence>
<feature type="transmembrane region" description="Helical" evidence="1">
    <location>
        <begin position="255"/>
        <end position="273"/>
    </location>
</feature>
<dbReference type="PANTHER" id="PTHR41324:SF1">
    <property type="entry name" value="DUF2232 DOMAIN-CONTAINING PROTEIN"/>
    <property type="match status" value="1"/>
</dbReference>
<dbReference type="AlphaFoldDB" id="A0A1G9V3Y2"/>
<keyword evidence="1" id="KW-1133">Transmembrane helix</keyword>
<feature type="transmembrane region" description="Helical" evidence="1">
    <location>
        <begin position="174"/>
        <end position="195"/>
    </location>
</feature>
<dbReference type="EMBL" id="FNHQ01000011">
    <property type="protein sequence ID" value="SDM66914.1"/>
    <property type="molecule type" value="Genomic_DNA"/>
</dbReference>
<feature type="transmembrane region" description="Helical" evidence="1">
    <location>
        <begin position="225"/>
        <end position="243"/>
    </location>
</feature>
<sequence length="320" mass="35557">MDPRNTNVRAVTTAGCFAAVMLILALLSNYVPFFSIIGYFILPVPMAIIHMRFGLRWSLMMGVIVGALMGMFIDPVTALLQMVTFCCVGVALGMGFRSDWPPAKMLFGVTIALGVGLVVLVGIMYIVLHVDVLQLLNGQFQMLMDSVIESYKDSGMSEVQLAQGRQQMEEVARLLPAIIPLMVCLGLAMLSYLNIRVAQIILTRLGYAVRPFLPVRYWEISRSMLYLYVLAIVVKYWGTSRGIDGLSVIGLNLEQLSVFFICIQGIAFVLYLLDRHFKLGSAGQACIVILLFVFPLFQFLVFVAGIVDMAMNYRKKHNAA</sequence>
<feature type="transmembrane region" description="Helical" evidence="1">
    <location>
        <begin position="12"/>
        <end position="42"/>
    </location>
</feature>
<protein>
    <submittedName>
        <fullName evidence="2">Uncharacterized conserved protein YybS, DUF2232 family</fullName>
    </submittedName>
</protein>
<feature type="transmembrane region" description="Helical" evidence="1">
    <location>
        <begin position="285"/>
        <end position="307"/>
    </location>
</feature>
<name>A0A1G9V3Y2_9FIRM</name>
<feature type="transmembrane region" description="Helical" evidence="1">
    <location>
        <begin position="105"/>
        <end position="128"/>
    </location>
</feature>
<dbReference type="STRING" id="349095.SAMN05660299_01323"/>
<dbReference type="PANTHER" id="PTHR41324">
    <property type="entry name" value="MEMBRANE PROTEIN-RELATED"/>
    <property type="match status" value="1"/>
</dbReference>
<keyword evidence="1" id="KW-0472">Membrane</keyword>
<proteinExistence type="predicted"/>
<feature type="transmembrane region" description="Helical" evidence="1">
    <location>
        <begin position="79"/>
        <end position="96"/>
    </location>
</feature>
<dbReference type="Proteomes" id="UP000199309">
    <property type="component" value="Unassembled WGS sequence"/>
</dbReference>
<keyword evidence="1" id="KW-0812">Transmembrane</keyword>
<feature type="transmembrane region" description="Helical" evidence="1">
    <location>
        <begin position="54"/>
        <end position="73"/>
    </location>
</feature>
<dbReference type="InterPro" id="IPR018710">
    <property type="entry name" value="DUF2232"/>
</dbReference>